<dbReference type="EMBL" id="CM042021">
    <property type="protein sequence ID" value="KAI3819137.1"/>
    <property type="molecule type" value="Genomic_DNA"/>
</dbReference>
<comment type="caution">
    <text evidence="1">The sequence shown here is derived from an EMBL/GenBank/DDBJ whole genome shotgun (WGS) entry which is preliminary data.</text>
</comment>
<dbReference type="Proteomes" id="UP001056120">
    <property type="component" value="Linkage Group LG04"/>
</dbReference>
<protein>
    <submittedName>
        <fullName evidence="1">Uncharacterized protein</fullName>
    </submittedName>
</protein>
<organism evidence="1 2">
    <name type="scientific">Smallanthus sonchifolius</name>
    <dbReference type="NCBI Taxonomy" id="185202"/>
    <lineage>
        <taxon>Eukaryota</taxon>
        <taxon>Viridiplantae</taxon>
        <taxon>Streptophyta</taxon>
        <taxon>Embryophyta</taxon>
        <taxon>Tracheophyta</taxon>
        <taxon>Spermatophyta</taxon>
        <taxon>Magnoliopsida</taxon>
        <taxon>eudicotyledons</taxon>
        <taxon>Gunneridae</taxon>
        <taxon>Pentapetalae</taxon>
        <taxon>asterids</taxon>
        <taxon>campanulids</taxon>
        <taxon>Asterales</taxon>
        <taxon>Asteraceae</taxon>
        <taxon>Asteroideae</taxon>
        <taxon>Heliantheae alliance</taxon>
        <taxon>Millerieae</taxon>
        <taxon>Smallanthus</taxon>
    </lineage>
</organism>
<accession>A0ACB9JG65</accession>
<sequence length="543" mass="62857">MCLSDNFIIEWLLNRKKKGSSESINSRFPRNNRFDRTEYSPTRNIPTQQCRRNDLQGGCYLSQVTWIYYRFATLKTKKEVACFQALLLLWMVHPNDEISLIVVMLVLLAIGTSGGQISKDLLYDKENKTRSITRVLAFLLAISLSFKSDVFGGFDSSWKSSFFICLIPRTLAVIIFGFDHVSTKRHVIYKSPKNLDVEKGENEGIKREIAPHLDGVSAVQEKRNIPYKVVLKSLLKLLPIWIVFSLPSTISAVGSTIYLQQYRNRDNDDSKLDDVVKLVHMYTLVRTLAKFGAPVLYRWKNEKVKTCIGMLSGVGSCFCAWQLEVHRLEVSNLVFMILLLPQFLFLGFMEGLTREGLRKFYKSIIKKEQLQGYQEQVIEFVMGTGKFLNIVLIYKLKGWFGHDINDSRLDKYYLVFVFAGLVNLIIYCFIAFLFYKDLELANDDLQQDHFREQIIEIVQTQGLANDDQRQDNEDFTNVDVDRDLCIEQFNDIEQNQDLAKEDQTQDNEDLTNRDVQQDHRIEQSSGIDQNQELADEGHKQDDD</sequence>
<gene>
    <name evidence="1" type="ORF">L1987_12961</name>
</gene>
<reference evidence="2" key="1">
    <citation type="journal article" date="2022" name="Mol. Ecol. Resour.">
        <title>The genomes of chicory, endive, great burdock and yacon provide insights into Asteraceae palaeo-polyploidization history and plant inulin production.</title>
        <authorList>
            <person name="Fan W."/>
            <person name="Wang S."/>
            <person name="Wang H."/>
            <person name="Wang A."/>
            <person name="Jiang F."/>
            <person name="Liu H."/>
            <person name="Zhao H."/>
            <person name="Xu D."/>
            <person name="Zhang Y."/>
        </authorList>
    </citation>
    <scope>NUCLEOTIDE SEQUENCE [LARGE SCALE GENOMIC DNA]</scope>
    <source>
        <strain evidence="2">cv. Yunnan</strain>
    </source>
</reference>
<proteinExistence type="predicted"/>
<reference evidence="1 2" key="2">
    <citation type="journal article" date="2022" name="Mol. Ecol. Resour.">
        <title>The genomes of chicory, endive, great burdock and yacon provide insights into Asteraceae paleo-polyploidization history and plant inulin production.</title>
        <authorList>
            <person name="Fan W."/>
            <person name="Wang S."/>
            <person name="Wang H."/>
            <person name="Wang A."/>
            <person name="Jiang F."/>
            <person name="Liu H."/>
            <person name="Zhao H."/>
            <person name="Xu D."/>
            <person name="Zhang Y."/>
        </authorList>
    </citation>
    <scope>NUCLEOTIDE SEQUENCE [LARGE SCALE GENOMIC DNA]</scope>
    <source>
        <strain evidence="2">cv. Yunnan</strain>
        <tissue evidence="1">Leaves</tissue>
    </source>
</reference>
<evidence type="ECO:0000313" key="2">
    <source>
        <dbReference type="Proteomes" id="UP001056120"/>
    </source>
</evidence>
<keyword evidence="2" id="KW-1185">Reference proteome</keyword>
<name>A0ACB9JG65_9ASTR</name>
<evidence type="ECO:0000313" key="1">
    <source>
        <dbReference type="EMBL" id="KAI3819137.1"/>
    </source>
</evidence>